<dbReference type="Gene3D" id="3.20.20.80">
    <property type="entry name" value="Glycosidases"/>
    <property type="match status" value="1"/>
</dbReference>
<dbReference type="Proteomes" id="UP001242480">
    <property type="component" value="Unassembled WGS sequence"/>
</dbReference>
<organism evidence="1 2">
    <name type="scientific">Labrys wisconsinensis</name>
    <dbReference type="NCBI Taxonomy" id="425677"/>
    <lineage>
        <taxon>Bacteria</taxon>
        <taxon>Pseudomonadati</taxon>
        <taxon>Pseudomonadota</taxon>
        <taxon>Alphaproteobacteria</taxon>
        <taxon>Hyphomicrobiales</taxon>
        <taxon>Xanthobacteraceae</taxon>
        <taxon>Labrys</taxon>
    </lineage>
</organism>
<comment type="caution">
    <text evidence="1">The sequence shown here is derived from an EMBL/GenBank/DDBJ whole genome shotgun (WGS) entry which is preliminary data.</text>
</comment>
<protein>
    <recommendedName>
        <fullName evidence="3">DUF4015 domain-containing protein</fullName>
    </recommendedName>
</protein>
<evidence type="ECO:0008006" key="3">
    <source>
        <dbReference type="Google" id="ProtNLM"/>
    </source>
</evidence>
<dbReference type="RefSeq" id="WP_307273048.1">
    <property type="nucleotide sequence ID" value="NZ_JAUSVX010000004.1"/>
</dbReference>
<reference evidence="1 2" key="1">
    <citation type="submission" date="2023-07" db="EMBL/GenBank/DDBJ databases">
        <title>Genomic Encyclopedia of Type Strains, Phase IV (KMG-IV): sequencing the most valuable type-strain genomes for metagenomic binning, comparative biology and taxonomic classification.</title>
        <authorList>
            <person name="Goeker M."/>
        </authorList>
    </citation>
    <scope>NUCLEOTIDE SEQUENCE [LARGE SCALE GENOMIC DNA]</scope>
    <source>
        <strain evidence="1 2">DSM 19619</strain>
    </source>
</reference>
<sequence length="377" mass="41114">MDLRFGVKIYDNDWFLRHRMSPAEAADLLAAWGVTYVIAQSRFLPMSNSAVASAVADADRGAYGGLDDVAFRALLRERGIAYLACLNICFDPAFSAAHPGLAAIDQRGRPAEQVDWYIGLPPDREENLDHKIGLLRRGVAELKPDAVHLGFIRWPGFWETWLPGDARADKPDYCFSRRTVEAFGRDLGLDLPAGDPVAAAGVIGAQHRQAWTRWKCGRTVAAIARIRRELAAVRDGLHYSINTLPFFRADFDNAVEEVFGQDIAALAEVVDVFEVMAYHQILARPPAWPAAVAADIKARSGRRAICTLQGRALYLDGMHAGNGRESELTAAAFGQALDALEPTAVDGVCVFTFTDLLDRAGSADGAAMLARLAAFRC</sequence>
<gene>
    <name evidence="1" type="ORF">QO011_002893</name>
</gene>
<dbReference type="EMBL" id="JAUSVX010000004">
    <property type="protein sequence ID" value="MDQ0469877.1"/>
    <property type="molecule type" value="Genomic_DNA"/>
</dbReference>
<accession>A0ABU0J9M7</accession>
<name>A0ABU0J9M7_9HYPH</name>
<keyword evidence="2" id="KW-1185">Reference proteome</keyword>
<evidence type="ECO:0000313" key="2">
    <source>
        <dbReference type="Proteomes" id="UP001242480"/>
    </source>
</evidence>
<evidence type="ECO:0000313" key="1">
    <source>
        <dbReference type="EMBL" id="MDQ0469877.1"/>
    </source>
</evidence>
<proteinExistence type="predicted"/>